<protein>
    <submittedName>
        <fullName evidence="1">Uncharacterized protein</fullName>
    </submittedName>
</protein>
<accession>F7NE99</accession>
<proteinExistence type="predicted"/>
<dbReference type="RefSeq" id="WP_004092175.1">
    <property type="nucleotide sequence ID" value="NZ_AFGF01000016.1"/>
</dbReference>
<gene>
    <name evidence="1" type="ORF">ALO_01809</name>
</gene>
<dbReference type="Proteomes" id="UP000003240">
    <property type="component" value="Unassembled WGS sequence"/>
</dbReference>
<dbReference type="AlphaFoldDB" id="F7NE99"/>
<evidence type="ECO:0000313" key="2">
    <source>
        <dbReference type="Proteomes" id="UP000003240"/>
    </source>
</evidence>
<reference evidence="1 2" key="1">
    <citation type="journal article" date="2011" name="EMBO J.">
        <title>Structural diversity of bacterial flagellar motors.</title>
        <authorList>
            <person name="Chen S."/>
            <person name="Beeby M."/>
            <person name="Murphy G.E."/>
            <person name="Leadbetter J.R."/>
            <person name="Hendrixson D.R."/>
            <person name="Briegel A."/>
            <person name="Li Z."/>
            <person name="Shi J."/>
            <person name="Tocheva E.I."/>
            <person name="Muller A."/>
            <person name="Dobro M.J."/>
            <person name="Jensen G.J."/>
        </authorList>
    </citation>
    <scope>NUCLEOTIDE SEQUENCE [LARGE SCALE GENOMIC DNA]</scope>
    <source>
        <strain evidence="1 2">DSM 6540</strain>
    </source>
</reference>
<keyword evidence="2" id="KW-1185">Reference proteome</keyword>
<comment type="caution">
    <text evidence="1">The sequence shown here is derived from an EMBL/GenBank/DDBJ whole genome shotgun (WGS) entry which is preliminary data.</text>
</comment>
<evidence type="ECO:0000313" key="1">
    <source>
        <dbReference type="EMBL" id="EGO65611.1"/>
    </source>
</evidence>
<sequence length="142" mass="15763">MGKEGLGWWPLTEHLCDYAALQPELAGITVRAGNATSKAPYPCLEILWDKESSMALHGPAKGGVSLWLDLWAAGDDQNPAAAYETLYDLQSRVCDVLTRWSDAVWHDLNMVAKLSIAEINSDGDSHRPLAKSRMILNIDWRK</sequence>
<name>F7NE99_9FIRM</name>
<dbReference type="STRING" id="1009370.ALO_01809"/>
<organism evidence="1 2">
    <name type="scientific">Acetonema longum DSM 6540</name>
    <dbReference type="NCBI Taxonomy" id="1009370"/>
    <lineage>
        <taxon>Bacteria</taxon>
        <taxon>Bacillati</taxon>
        <taxon>Bacillota</taxon>
        <taxon>Negativicutes</taxon>
        <taxon>Acetonemataceae</taxon>
        <taxon>Acetonema</taxon>
    </lineage>
</organism>
<dbReference type="EMBL" id="AFGF01000016">
    <property type="protein sequence ID" value="EGO65611.1"/>
    <property type="molecule type" value="Genomic_DNA"/>
</dbReference>
<dbReference type="OrthoDB" id="1633874at2"/>